<feature type="region of interest" description="Disordered" evidence="1">
    <location>
        <begin position="1086"/>
        <end position="1108"/>
    </location>
</feature>
<feature type="compositionally biased region" description="Basic and acidic residues" evidence="1">
    <location>
        <begin position="381"/>
        <end position="396"/>
    </location>
</feature>
<feature type="compositionally biased region" description="Low complexity" evidence="1">
    <location>
        <begin position="679"/>
        <end position="695"/>
    </location>
</feature>
<reference evidence="2 3" key="1">
    <citation type="journal article" date="2016" name="BMC Genomics">
        <title>Comparative genomics reveals Cyclospora cayetanensis possesses coccidia-like metabolism and invasion components but unique surface antigens.</title>
        <authorList>
            <person name="Liu S."/>
            <person name="Wang L."/>
            <person name="Zheng H."/>
            <person name="Xu Z."/>
            <person name="Roellig D.M."/>
            <person name="Li N."/>
            <person name="Frace M.A."/>
            <person name="Tang K."/>
            <person name="Arrowood M.J."/>
            <person name="Moss D.M."/>
            <person name="Zhang L."/>
            <person name="Feng Y."/>
            <person name="Xiao L."/>
        </authorList>
    </citation>
    <scope>NUCLEOTIDE SEQUENCE [LARGE SCALE GENOMIC DNA]</scope>
    <source>
        <strain evidence="2 3">CHN_HEN01</strain>
    </source>
</reference>
<feature type="compositionally biased region" description="Basic and acidic residues" evidence="1">
    <location>
        <begin position="763"/>
        <end position="797"/>
    </location>
</feature>
<feature type="compositionally biased region" description="Low complexity" evidence="1">
    <location>
        <begin position="448"/>
        <end position="462"/>
    </location>
</feature>
<feature type="compositionally biased region" description="Basic and acidic residues" evidence="1">
    <location>
        <begin position="807"/>
        <end position="830"/>
    </location>
</feature>
<feature type="compositionally biased region" description="Basic and acidic residues" evidence="1">
    <location>
        <begin position="419"/>
        <end position="437"/>
    </location>
</feature>
<accession>A0A1D3CRQ3</accession>
<feature type="compositionally biased region" description="Basic and acidic residues" evidence="1">
    <location>
        <begin position="1140"/>
        <end position="1151"/>
    </location>
</feature>
<keyword evidence="3" id="KW-1185">Reference proteome</keyword>
<feature type="compositionally biased region" description="Low complexity" evidence="1">
    <location>
        <begin position="1333"/>
        <end position="1343"/>
    </location>
</feature>
<evidence type="ECO:0000313" key="3">
    <source>
        <dbReference type="Proteomes" id="UP000095192"/>
    </source>
</evidence>
<feature type="compositionally biased region" description="Low complexity" evidence="1">
    <location>
        <begin position="15"/>
        <end position="26"/>
    </location>
</feature>
<feature type="compositionally biased region" description="Basic and acidic residues" evidence="1">
    <location>
        <begin position="199"/>
        <end position="220"/>
    </location>
</feature>
<comment type="caution">
    <text evidence="2">The sequence shown here is derived from an EMBL/GenBank/DDBJ whole genome shotgun (WGS) entry which is preliminary data.</text>
</comment>
<dbReference type="Proteomes" id="UP000095192">
    <property type="component" value="Unassembled WGS sequence"/>
</dbReference>
<feature type="compositionally biased region" description="Basic and acidic residues" evidence="1">
    <location>
        <begin position="139"/>
        <end position="168"/>
    </location>
</feature>
<feature type="region of interest" description="Disordered" evidence="1">
    <location>
        <begin position="1333"/>
        <end position="1355"/>
    </location>
</feature>
<feature type="compositionally biased region" description="Pro residues" evidence="1">
    <location>
        <begin position="1014"/>
        <end position="1023"/>
    </location>
</feature>
<gene>
    <name evidence="2" type="ORF">cyc_03171</name>
</gene>
<name>A0A1D3CRQ3_9EIME</name>
<protein>
    <submittedName>
        <fullName evidence="2">Uncharacterized protein</fullName>
    </submittedName>
</protein>
<feature type="compositionally biased region" description="Low complexity" evidence="1">
    <location>
        <begin position="343"/>
        <end position="353"/>
    </location>
</feature>
<feature type="region of interest" description="Disordered" evidence="1">
    <location>
        <begin position="1"/>
        <end position="28"/>
    </location>
</feature>
<feature type="region of interest" description="Disordered" evidence="1">
    <location>
        <begin position="136"/>
        <end position="299"/>
    </location>
</feature>
<dbReference type="EMBL" id="JROU02002216">
    <property type="protein sequence ID" value="OEH73879.1"/>
    <property type="molecule type" value="Genomic_DNA"/>
</dbReference>
<feature type="region of interest" description="Disordered" evidence="1">
    <location>
        <begin position="996"/>
        <end position="1051"/>
    </location>
</feature>
<evidence type="ECO:0000256" key="1">
    <source>
        <dbReference type="SAM" id="MobiDB-lite"/>
    </source>
</evidence>
<feature type="compositionally biased region" description="Basic and acidic residues" evidence="1">
    <location>
        <begin position="889"/>
        <end position="898"/>
    </location>
</feature>
<feature type="compositionally biased region" description="Basic and acidic residues" evidence="1">
    <location>
        <begin position="245"/>
        <end position="285"/>
    </location>
</feature>
<dbReference type="VEuPathDB" id="ToxoDB:cyc_03171"/>
<feature type="compositionally biased region" description="Low complexity" evidence="1">
    <location>
        <begin position="608"/>
        <end position="658"/>
    </location>
</feature>
<feature type="compositionally biased region" description="Low complexity" evidence="1">
    <location>
        <begin position="400"/>
        <end position="418"/>
    </location>
</feature>
<feature type="region of interest" description="Disordered" evidence="1">
    <location>
        <begin position="42"/>
        <end position="86"/>
    </location>
</feature>
<feature type="compositionally biased region" description="Low complexity" evidence="1">
    <location>
        <begin position="70"/>
        <end position="84"/>
    </location>
</feature>
<dbReference type="VEuPathDB" id="ToxoDB:LOC34619909"/>
<evidence type="ECO:0000313" key="2">
    <source>
        <dbReference type="EMBL" id="OEH73879.1"/>
    </source>
</evidence>
<organism evidence="2 3">
    <name type="scientific">Cyclospora cayetanensis</name>
    <dbReference type="NCBI Taxonomy" id="88456"/>
    <lineage>
        <taxon>Eukaryota</taxon>
        <taxon>Sar</taxon>
        <taxon>Alveolata</taxon>
        <taxon>Apicomplexa</taxon>
        <taxon>Conoidasida</taxon>
        <taxon>Coccidia</taxon>
        <taxon>Eucoccidiorida</taxon>
        <taxon>Eimeriorina</taxon>
        <taxon>Eimeriidae</taxon>
        <taxon>Cyclospora</taxon>
    </lineage>
</organism>
<feature type="compositionally biased region" description="Basic and acidic residues" evidence="1">
    <location>
        <begin position="463"/>
        <end position="477"/>
    </location>
</feature>
<feature type="region of interest" description="Disordered" evidence="1">
    <location>
        <begin position="318"/>
        <end position="942"/>
    </location>
</feature>
<feature type="compositionally biased region" description="Basic and acidic residues" evidence="1">
    <location>
        <begin position="851"/>
        <end position="862"/>
    </location>
</feature>
<dbReference type="InParanoid" id="A0A1D3CRQ3"/>
<feature type="compositionally biased region" description="Low complexity" evidence="1">
    <location>
        <begin position="540"/>
        <end position="574"/>
    </location>
</feature>
<feature type="region of interest" description="Disordered" evidence="1">
    <location>
        <begin position="1140"/>
        <end position="1198"/>
    </location>
</feature>
<proteinExistence type="predicted"/>
<sequence>MLDQSHSIMEKASTETEGTTTQATQEPLTLEVRGFLEVFGVRGGQPGESGARRALSRGPSLAKATAPRVASLPPTAKAAAPSKAGEAIRKGLSEERQTPKEKAATVVERVGLAKKAAPALRKEGKAEGPGYTARLGSVAEKKAASTEGKASEFAKRLVPKEAPPKAMEDAGSGAAEKKQAEATLPQPKAPAGLPPSKDVLAEKSVSAEKLEAAEEAERPPPAKKTVVKKAVPTALLRRGSSASLDLRKEDSVGSEAKAEKKEPEGGRGVVAEREAEAGKQAKAEGTETAALEAAERKGSKELTSFEIAMKSAELEIARGGSSGVSQEPAGAKATSVRRSPGPAVKALAAVKAEAAAKKALSKGPLPDKGVEGREGVAPGEKAADEDRQEAKRDVPKKAPPKASVKAVVKKAAPAAAAASKERAGDEEEAKGAKEEKPSGALATRGIVPKAVRAPAPKGAAAKKAAEVSSKDLAKAEDEASELVLAEGQLEKQEAEEISGTLSETSSKAAAAKGPLEVESAAKGLAGSPRQKDSQEGGEGAPSAKKGAPPAGIPRTLAKAAAKGTPKPAAAAAAKGGKEEREAAGGSPSKPRAPLSRVATKKAAPPPSATEAAAAAEASKAQRPSEASRAGAAQEAEAMAEAKSSEAGVSEVAEGLMGPEGPGEEGAEAAAKRGGSSVKSLSPSGRGSPASASLGSGRKRPEGVPPLRGLPSRDAEGRLVLPKRTPSVPQEAVEKAALERQASAAESSEKETAVKLKKAATKAVKGEKGEKKEKAEKAETAQKAKEKETAEKALDKTKITSSGKISATKKEKSPLVQTEQHDAAALSRKESSPPLGLAVDQISKASAGGEAAAEKGAAERLGETSKSSAVSVRGLLTSDATHGGAMATEGKTKEKKPLELMRSPRSQESKQDYPPSLPQKAVSGELRREGSGVSPQAEGGLAAKQPVCGVEEEILQKGLSFKQSVSSPRVEEKASEDASSNIIAKRFAALGSFGPADAAGHPTLQEPSKLSSLPAFPPSPPPEAPLGVSALPSKLLSHGKEEGTQLAPAPPHTWFETRSAVPELLERRLKSPALQSRLEQHSAYMQQKGVPWRASDRSPARPYGQTPGGFRGSSKAVVFFMECCGGVPCCGAPQHLLSEERKQEHRLQIDAKKHSRREASAQSRHSTEKADGGARQASQEVPERPLTLAGAPSQETAVGGKWEEYNNLAEGSQQEGLAQGYYDEQGNWVAPAPGGAAGGGYWDESGNWVGTGGGYYGQEGYASEMGGYYDEQGNWVQQQQYFPAQQLAPQQSGEGAQGYYDEQGNWVATSAEQQVQQAYAGYYDEQGNWVQQGEQQAQQAYAGGKHPRLLQHSDDPRDASLDFVLNSSKLAEIETSMKLQWQPVIPQPGAT</sequence>